<dbReference type="InterPro" id="IPR005119">
    <property type="entry name" value="LysR_subst-bd"/>
</dbReference>
<dbReference type="InterPro" id="IPR036388">
    <property type="entry name" value="WH-like_DNA-bd_sf"/>
</dbReference>
<gene>
    <name evidence="6" type="ORF">EUU22_07955</name>
</gene>
<reference evidence="6 7" key="1">
    <citation type="submission" date="2019-01" db="EMBL/GenBank/DDBJ databases">
        <authorList>
            <person name="Deng T."/>
        </authorList>
    </citation>
    <scope>NUCLEOTIDE SEQUENCE [LARGE SCALE GENOMIC DNA]</scope>
    <source>
        <strain evidence="6 7">F8825</strain>
    </source>
</reference>
<evidence type="ECO:0000256" key="2">
    <source>
        <dbReference type="ARBA" id="ARBA00023015"/>
    </source>
</evidence>
<sequence length="329" mass="35531">MSLSNVMIGLRSRPSRGIDSPTAIRNFAWDHAWADTPMISDWSDLQTILAIATEGTLTAAARRLGVNQSTMSRRLQAIEQALDAALFRRLEDGRLRPTAAAERLIETARQVEALVGHANTALAASPVPLRLATCEVLSAVFAAPALAGWREHTGEPAELSVYDNLFVLPADEFDVMITPLESAPTDMVGRRVGRLDWDFYASPGYARARPLAADATGFDGHDVIHAAGSLAEVATYRRLGDLGGRSVFRSSSVVAQRDMAATGAGIALLPACIVLPEHGLVRLENRLQPPPAEVWMVARRATAAQPRVRRFLDWAGERFRAAPPALKAG</sequence>
<proteinExistence type="inferred from homology"/>
<dbReference type="GO" id="GO:0003700">
    <property type="term" value="F:DNA-binding transcription factor activity"/>
    <property type="evidence" value="ECO:0007669"/>
    <property type="project" value="InterPro"/>
</dbReference>
<dbReference type="SUPFAM" id="SSF46785">
    <property type="entry name" value="Winged helix' DNA-binding domain"/>
    <property type="match status" value="1"/>
</dbReference>
<comment type="caution">
    <text evidence="6">The sequence shown here is derived from an EMBL/GenBank/DDBJ whole genome shotgun (WGS) entry which is preliminary data.</text>
</comment>
<organism evidence="6 7">
    <name type="scientific">Ciceribacter ferrooxidans</name>
    <dbReference type="NCBI Taxonomy" id="2509717"/>
    <lineage>
        <taxon>Bacteria</taxon>
        <taxon>Pseudomonadati</taxon>
        <taxon>Pseudomonadota</taxon>
        <taxon>Alphaproteobacteria</taxon>
        <taxon>Hyphomicrobiales</taxon>
        <taxon>Rhizobiaceae</taxon>
        <taxon>Ciceribacter</taxon>
    </lineage>
</organism>
<protein>
    <submittedName>
        <fullName evidence="6">LysR family transcriptional regulator</fullName>
    </submittedName>
</protein>
<dbReference type="Pfam" id="PF00126">
    <property type="entry name" value="HTH_1"/>
    <property type="match status" value="1"/>
</dbReference>
<dbReference type="SUPFAM" id="SSF53850">
    <property type="entry name" value="Periplasmic binding protein-like II"/>
    <property type="match status" value="1"/>
</dbReference>
<dbReference type="InterPro" id="IPR000847">
    <property type="entry name" value="LysR_HTH_N"/>
</dbReference>
<dbReference type="EMBL" id="SDVB01000170">
    <property type="protein sequence ID" value="RYC17894.1"/>
    <property type="molecule type" value="Genomic_DNA"/>
</dbReference>
<dbReference type="InterPro" id="IPR036390">
    <property type="entry name" value="WH_DNA-bd_sf"/>
</dbReference>
<evidence type="ECO:0000256" key="1">
    <source>
        <dbReference type="ARBA" id="ARBA00009437"/>
    </source>
</evidence>
<dbReference type="Gene3D" id="1.10.10.10">
    <property type="entry name" value="Winged helix-like DNA-binding domain superfamily/Winged helix DNA-binding domain"/>
    <property type="match status" value="1"/>
</dbReference>
<comment type="similarity">
    <text evidence="1">Belongs to the LysR transcriptional regulatory family.</text>
</comment>
<feature type="domain" description="HTH lysR-type" evidence="5">
    <location>
        <begin position="41"/>
        <end position="98"/>
    </location>
</feature>
<dbReference type="Pfam" id="PF03466">
    <property type="entry name" value="LysR_substrate"/>
    <property type="match status" value="1"/>
</dbReference>
<evidence type="ECO:0000259" key="5">
    <source>
        <dbReference type="PROSITE" id="PS50931"/>
    </source>
</evidence>
<dbReference type="Proteomes" id="UP000291088">
    <property type="component" value="Unassembled WGS sequence"/>
</dbReference>
<name>A0A4V1RRW7_9HYPH</name>
<keyword evidence="2" id="KW-0805">Transcription regulation</keyword>
<evidence type="ECO:0000313" key="7">
    <source>
        <dbReference type="Proteomes" id="UP000291088"/>
    </source>
</evidence>
<accession>A0A4V1RRW7</accession>
<dbReference type="PANTHER" id="PTHR30537">
    <property type="entry name" value="HTH-TYPE TRANSCRIPTIONAL REGULATOR"/>
    <property type="match status" value="1"/>
</dbReference>
<dbReference type="GO" id="GO:0043565">
    <property type="term" value="F:sequence-specific DNA binding"/>
    <property type="evidence" value="ECO:0007669"/>
    <property type="project" value="TreeGrafter"/>
</dbReference>
<evidence type="ECO:0000256" key="4">
    <source>
        <dbReference type="ARBA" id="ARBA00023163"/>
    </source>
</evidence>
<dbReference type="GO" id="GO:0006351">
    <property type="term" value="P:DNA-templated transcription"/>
    <property type="evidence" value="ECO:0007669"/>
    <property type="project" value="TreeGrafter"/>
</dbReference>
<evidence type="ECO:0000313" key="6">
    <source>
        <dbReference type="EMBL" id="RYC17894.1"/>
    </source>
</evidence>
<evidence type="ECO:0000256" key="3">
    <source>
        <dbReference type="ARBA" id="ARBA00023125"/>
    </source>
</evidence>
<dbReference type="AlphaFoldDB" id="A0A4V1RRW7"/>
<keyword evidence="4" id="KW-0804">Transcription</keyword>
<dbReference type="PROSITE" id="PS50931">
    <property type="entry name" value="HTH_LYSR"/>
    <property type="match status" value="1"/>
</dbReference>
<keyword evidence="7" id="KW-1185">Reference proteome</keyword>
<keyword evidence="3" id="KW-0238">DNA-binding</keyword>
<dbReference type="PANTHER" id="PTHR30537:SF3">
    <property type="entry name" value="TRANSCRIPTIONAL REGULATORY PROTEIN"/>
    <property type="match status" value="1"/>
</dbReference>
<dbReference type="PRINTS" id="PR00039">
    <property type="entry name" value="HTHLYSR"/>
</dbReference>
<dbReference type="InterPro" id="IPR058163">
    <property type="entry name" value="LysR-type_TF_proteobact-type"/>
</dbReference>
<dbReference type="Gene3D" id="3.40.190.290">
    <property type="match status" value="1"/>
</dbReference>